<name>Q1V1W1_PELU1</name>
<proteinExistence type="predicted"/>
<protein>
    <submittedName>
        <fullName evidence="2">Glycosyl transferase family 28</fullName>
    </submittedName>
</protein>
<dbReference type="InterPro" id="IPR050194">
    <property type="entry name" value="Glycosyltransferase_grp1"/>
</dbReference>
<dbReference type="RefSeq" id="WP_006997354.1">
    <property type="nucleotide sequence ID" value="NZ_CH724130.1"/>
</dbReference>
<dbReference type="PANTHER" id="PTHR45947">
    <property type="entry name" value="SULFOQUINOVOSYL TRANSFERASE SQD2"/>
    <property type="match status" value="1"/>
</dbReference>
<dbReference type="GeneID" id="66295054"/>
<evidence type="ECO:0000313" key="3">
    <source>
        <dbReference type="Proteomes" id="UP000005306"/>
    </source>
</evidence>
<reference evidence="2 3" key="1">
    <citation type="submission" date="2006-04" db="EMBL/GenBank/DDBJ databases">
        <authorList>
            <person name="Giovannoni S.J."/>
            <person name="Cho J.-C."/>
            <person name="Ferriera S."/>
            <person name="Johnson J."/>
            <person name="Kravitz S."/>
            <person name="Halpern A."/>
            <person name="Remington K."/>
            <person name="Beeson K."/>
            <person name="Tran B."/>
            <person name="Rogers Y.-H."/>
            <person name="Friedman R."/>
            <person name="Venter J.C."/>
        </authorList>
    </citation>
    <scope>NUCLEOTIDE SEQUENCE [LARGE SCALE GENOMIC DNA]</scope>
    <source>
        <strain evidence="2 3">HTCC1002</strain>
    </source>
</reference>
<dbReference type="Gene3D" id="3.40.50.2000">
    <property type="entry name" value="Glycogen Phosphorylase B"/>
    <property type="match status" value="2"/>
</dbReference>
<keyword evidence="2" id="KW-0808">Transferase</keyword>
<evidence type="ECO:0000313" key="2">
    <source>
        <dbReference type="EMBL" id="EAS84767.1"/>
    </source>
</evidence>
<dbReference type="AlphaFoldDB" id="Q1V1W1"/>
<dbReference type="PANTHER" id="PTHR45947:SF3">
    <property type="entry name" value="SULFOQUINOVOSYL TRANSFERASE SQD2"/>
    <property type="match status" value="1"/>
</dbReference>
<evidence type="ECO:0000259" key="1">
    <source>
        <dbReference type="Pfam" id="PF00534"/>
    </source>
</evidence>
<dbReference type="EMBL" id="AAPV01000001">
    <property type="protein sequence ID" value="EAS84767.1"/>
    <property type="molecule type" value="Genomic_DNA"/>
</dbReference>
<dbReference type="Proteomes" id="UP000005306">
    <property type="component" value="Unassembled WGS sequence"/>
</dbReference>
<accession>Q1V1W1</accession>
<sequence>MKVSISLFGKFHAFYMAKALHKANHLNKIITSYPKFLVKPKLPSKNIKSLFFYEILSRLLRFLQKFKIIKIDINPFVSNLYSKSVAKKIDMDNDIVVSWSSKSLEIFEKLKKTKTIKILERGSSHALFQQEILKEEYKLLGLKEPKFLNNTALIAKQLKEYDLADYISVPSSFVKKTFTDNGIDKEKIIVINYGIDENQFIRANKTKKNDKFIVLYVGSTEVRKGIHYLLDAIKILNNENIELHIVGEISDFLKSIIPDKKNIKLFGHINQNQLYKFYNNADCLVQPAIEEGQSIVQIQSLFCGTPIIFTKNTGGIDFFYDENIKGDEVDIRSPKQISEKINHFILNPENLKKYSNEITIIAKKKLTIEAYGARLVKKYNEILTK</sequence>
<feature type="domain" description="Glycosyl transferase family 1" evidence="1">
    <location>
        <begin position="199"/>
        <end position="356"/>
    </location>
</feature>
<dbReference type="CDD" id="cd03801">
    <property type="entry name" value="GT4_PimA-like"/>
    <property type="match status" value="1"/>
</dbReference>
<gene>
    <name evidence="2" type="ORF">PU1002_03581</name>
</gene>
<dbReference type="SUPFAM" id="SSF53756">
    <property type="entry name" value="UDP-Glycosyltransferase/glycogen phosphorylase"/>
    <property type="match status" value="1"/>
</dbReference>
<dbReference type="GO" id="GO:0016757">
    <property type="term" value="F:glycosyltransferase activity"/>
    <property type="evidence" value="ECO:0007669"/>
    <property type="project" value="InterPro"/>
</dbReference>
<organism evidence="2 3">
    <name type="scientific">Pelagibacter ubique (strain HTCC1002)</name>
    <dbReference type="NCBI Taxonomy" id="314261"/>
    <lineage>
        <taxon>Bacteria</taxon>
        <taxon>Pseudomonadati</taxon>
        <taxon>Pseudomonadota</taxon>
        <taxon>Alphaproteobacteria</taxon>
        <taxon>Candidatus Pelagibacterales</taxon>
        <taxon>Candidatus Pelagibacteraceae</taxon>
        <taxon>Candidatus Pelagibacter</taxon>
    </lineage>
</organism>
<comment type="caution">
    <text evidence="2">The sequence shown here is derived from an EMBL/GenBank/DDBJ whole genome shotgun (WGS) entry which is preliminary data.</text>
</comment>
<dbReference type="InterPro" id="IPR001296">
    <property type="entry name" value="Glyco_trans_1"/>
</dbReference>
<dbReference type="HOGENOM" id="CLU_009583_37_1_5"/>
<dbReference type="Pfam" id="PF00534">
    <property type="entry name" value="Glycos_transf_1"/>
    <property type="match status" value="1"/>
</dbReference>